<accession>A0A4Q0LVM1</accession>
<sequence>MTGKTIKFQATTNNFKVNGNKVVLQLDADLLTHKINLNKLKDIAFDGNGVQVSLEADQQELIPEENKDSKPMLVRDDK</sequence>
<evidence type="ECO:0000313" key="5">
    <source>
        <dbReference type="Proteomes" id="UP001434419"/>
    </source>
</evidence>
<organism evidence="3 4">
    <name type="scientific">Lactobacillus crispatus</name>
    <dbReference type="NCBI Taxonomy" id="47770"/>
    <lineage>
        <taxon>Bacteria</taxon>
        <taxon>Bacillati</taxon>
        <taxon>Bacillota</taxon>
        <taxon>Bacilli</taxon>
        <taxon>Lactobacillales</taxon>
        <taxon>Lactobacillaceae</taxon>
        <taxon>Lactobacillus</taxon>
    </lineage>
</organism>
<evidence type="ECO:0000256" key="1">
    <source>
        <dbReference type="SAM" id="MobiDB-lite"/>
    </source>
</evidence>
<dbReference type="AlphaFoldDB" id="A0A4Q0LVM1"/>
<gene>
    <name evidence="2" type="ORF">ABVC42_05025</name>
    <name evidence="3" type="ORF">ERD32_02565</name>
</gene>
<name>A0A4Q0LVM1_9LACO</name>
<dbReference type="Proteomes" id="UP001434419">
    <property type="component" value="Unassembled WGS sequence"/>
</dbReference>
<protein>
    <submittedName>
        <fullName evidence="3">Uncharacterized protein</fullName>
    </submittedName>
</protein>
<dbReference type="EMBL" id="JBETVU010000012">
    <property type="protein sequence ID" value="MES5149289.1"/>
    <property type="molecule type" value="Genomic_DNA"/>
</dbReference>
<dbReference type="Proteomes" id="UP000289808">
    <property type="component" value="Unassembled WGS sequence"/>
</dbReference>
<evidence type="ECO:0000313" key="3">
    <source>
        <dbReference type="EMBL" id="RXF59191.1"/>
    </source>
</evidence>
<comment type="caution">
    <text evidence="3">The sequence shown here is derived from an EMBL/GenBank/DDBJ whole genome shotgun (WGS) entry which is preliminary data.</text>
</comment>
<reference evidence="3 4" key="1">
    <citation type="submission" date="2019-01" db="EMBL/GenBank/DDBJ databases">
        <title>The genome sequence of Lactobacillus crispatus L49.</title>
        <authorList>
            <person name="Zhong J."/>
            <person name="Zhang J."/>
        </authorList>
    </citation>
    <scope>NUCLEOTIDE SEQUENCE [LARGE SCALE GENOMIC DNA]</scope>
    <source>
        <strain evidence="3 4">L49</strain>
    </source>
</reference>
<keyword evidence="5" id="KW-1185">Reference proteome</keyword>
<reference evidence="2" key="2">
    <citation type="submission" date="2024-06" db="EMBL/GenBank/DDBJ databases">
        <title>Vaginal Lactobacillus fatty acid response mechanisms reveal a metabolite-targeted strategy for bacterial vaginosis treatment.</title>
        <authorList>
            <person name="Zhu M."/>
            <person name="Blainey P.C."/>
            <person name="Bloom S.M."/>
            <person name="Kwon D.S."/>
        </authorList>
    </citation>
    <scope>NUCLEOTIDE SEQUENCE</scope>
    <source>
        <strain evidence="2">194_F1_1</strain>
    </source>
</reference>
<feature type="compositionally biased region" description="Basic and acidic residues" evidence="1">
    <location>
        <begin position="64"/>
        <end position="78"/>
    </location>
</feature>
<proteinExistence type="predicted"/>
<dbReference type="EMBL" id="SCLX01000009">
    <property type="protein sequence ID" value="RXF59191.1"/>
    <property type="molecule type" value="Genomic_DNA"/>
</dbReference>
<evidence type="ECO:0000313" key="4">
    <source>
        <dbReference type="Proteomes" id="UP000289808"/>
    </source>
</evidence>
<feature type="region of interest" description="Disordered" evidence="1">
    <location>
        <begin position="56"/>
        <end position="78"/>
    </location>
</feature>
<evidence type="ECO:0000313" key="2">
    <source>
        <dbReference type="EMBL" id="MES5149289.1"/>
    </source>
</evidence>
<dbReference type="RefSeq" id="WP_060462819.1">
    <property type="nucleotide sequence ID" value="NZ_CP114552.1"/>
</dbReference>